<gene>
    <name evidence="8" type="ORF">UFOPK1493_03039</name>
</gene>
<protein>
    <submittedName>
        <fullName evidence="8">Unannotated protein</fullName>
    </submittedName>
</protein>
<evidence type="ECO:0000256" key="6">
    <source>
        <dbReference type="SAM" id="Phobius"/>
    </source>
</evidence>
<dbReference type="PANTHER" id="PTHR31272">
    <property type="entry name" value="CYTOCHROME C-TYPE BIOGENESIS PROTEIN HI_1454-RELATED"/>
    <property type="match status" value="1"/>
</dbReference>
<sequence length="288" mass="29944">MFDANYGLAVAAGMAATVNPCGFALLPAYLSAFLGSEHRSGGANAIGRALAVSAALTAGFVVVFGLFGLVITPLALSIEDKLPWVTIVIGIGLVGLGIALLAGKQPTLNIPKLQRGGSDGTIPSMFLFGISYAIASLSCTAGPFLAITTTTFRSSSFIAGLGVYVTYAFGMGIVIGVLTIALSLAKATVVQRFRAALPKINRFAGALIVIAGIYVAYYGWYEIRVFNGDTDDPIIDRIRPVQTWLTNAVVPDDPGRVALLALVAIAIGTAATTVVRRRRSAEVCANTD</sequence>
<keyword evidence="4 6" id="KW-1133">Transmembrane helix</keyword>
<dbReference type="AlphaFoldDB" id="A0A6J6EYY0"/>
<organism evidence="8">
    <name type="scientific">freshwater metagenome</name>
    <dbReference type="NCBI Taxonomy" id="449393"/>
    <lineage>
        <taxon>unclassified sequences</taxon>
        <taxon>metagenomes</taxon>
        <taxon>ecological metagenomes</taxon>
    </lineage>
</organism>
<evidence type="ECO:0000256" key="1">
    <source>
        <dbReference type="ARBA" id="ARBA00004141"/>
    </source>
</evidence>
<keyword evidence="3 6" id="KW-0812">Transmembrane</keyword>
<dbReference type="GO" id="GO:0016020">
    <property type="term" value="C:membrane"/>
    <property type="evidence" value="ECO:0007669"/>
    <property type="project" value="UniProtKB-SubCell"/>
</dbReference>
<proteinExistence type="inferred from homology"/>
<feature type="transmembrane region" description="Helical" evidence="6">
    <location>
        <begin position="82"/>
        <end position="103"/>
    </location>
</feature>
<evidence type="ECO:0000259" key="7">
    <source>
        <dbReference type="Pfam" id="PF02683"/>
    </source>
</evidence>
<dbReference type="InterPro" id="IPR051790">
    <property type="entry name" value="Cytochrome_c-biogenesis_DsbD"/>
</dbReference>
<evidence type="ECO:0000313" key="8">
    <source>
        <dbReference type="EMBL" id="CAB4580529.1"/>
    </source>
</evidence>
<feature type="domain" description="Cytochrome C biogenesis protein transmembrane" evidence="7">
    <location>
        <begin position="9"/>
        <end position="213"/>
    </location>
</feature>
<feature type="transmembrane region" description="Helical" evidence="6">
    <location>
        <begin position="257"/>
        <end position="275"/>
    </location>
</feature>
<accession>A0A6J6EYY0</accession>
<comment type="subcellular location">
    <subcellularLocation>
        <location evidence="1">Membrane</location>
        <topology evidence="1">Multi-pass membrane protein</topology>
    </subcellularLocation>
</comment>
<evidence type="ECO:0000256" key="2">
    <source>
        <dbReference type="ARBA" id="ARBA00006143"/>
    </source>
</evidence>
<name>A0A6J6EYY0_9ZZZZ</name>
<comment type="similarity">
    <text evidence="2">Belongs to the DsbD family.</text>
</comment>
<evidence type="ECO:0000256" key="4">
    <source>
        <dbReference type="ARBA" id="ARBA00022989"/>
    </source>
</evidence>
<evidence type="ECO:0000256" key="5">
    <source>
        <dbReference type="ARBA" id="ARBA00023136"/>
    </source>
</evidence>
<dbReference type="EMBL" id="CAEZSR010000150">
    <property type="protein sequence ID" value="CAB4580529.1"/>
    <property type="molecule type" value="Genomic_DNA"/>
</dbReference>
<feature type="transmembrane region" description="Helical" evidence="6">
    <location>
        <begin position="157"/>
        <end position="182"/>
    </location>
</feature>
<feature type="transmembrane region" description="Helical" evidence="6">
    <location>
        <begin position="50"/>
        <end position="76"/>
    </location>
</feature>
<feature type="transmembrane region" description="Helical" evidence="6">
    <location>
        <begin position="6"/>
        <end position="30"/>
    </location>
</feature>
<dbReference type="InterPro" id="IPR003834">
    <property type="entry name" value="Cyt_c_assmbl_TM_dom"/>
</dbReference>
<feature type="transmembrane region" description="Helical" evidence="6">
    <location>
        <begin position="203"/>
        <end position="221"/>
    </location>
</feature>
<evidence type="ECO:0000256" key="3">
    <source>
        <dbReference type="ARBA" id="ARBA00022692"/>
    </source>
</evidence>
<dbReference type="Pfam" id="PF02683">
    <property type="entry name" value="DsbD_TM"/>
    <property type="match status" value="1"/>
</dbReference>
<keyword evidence="5 6" id="KW-0472">Membrane</keyword>
<feature type="transmembrane region" description="Helical" evidence="6">
    <location>
        <begin position="124"/>
        <end position="145"/>
    </location>
</feature>
<dbReference type="PANTHER" id="PTHR31272:SF4">
    <property type="entry name" value="CYTOCHROME C-TYPE BIOGENESIS PROTEIN HI_1454-RELATED"/>
    <property type="match status" value="1"/>
</dbReference>
<reference evidence="8" key="1">
    <citation type="submission" date="2020-05" db="EMBL/GenBank/DDBJ databases">
        <authorList>
            <person name="Chiriac C."/>
            <person name="Salcher M."/>
            <person name="Ghai R."/>
            <person name="Kavagutti S V."/>
        </authorList>
    </citation>
    <scope>NUCLEOTIDE SEQUENCE</scope>
</reference>
<dbReference type="GO" id="GO:0017004">
    <property type="term" value="P:cytochrome complex assembly"/>
    <property type="evidence" value="ECO:0007669"/>
    <property type="project" value="InterPro"/>
</dbReference>